<dbReference type="EMBL" id="JAOPGA020001833">
    <property type="protein sequence ID" value="KAL0491613.1"/>
    <property type="molecule type" value="Genomic_DNA"/>
</dbReference>
<protein>
    <recommendedName>
        <fullName evidence="1">Polymerase nucleotidyl transferase domain-containing protein</fullName>
    </recommendedName>
</protein>
<organism evidence="2 3">
    <name type="scientific">Acrasis kona</name>
    <dbReference type="NCBI Taxonomy" id="1008807"/>
    <lineage>
        <taxon>Eukaryota</taxon>
        <taxon>Discoba</taxon>
        <taxon>Heterolobosea</taxon>
        <taxon>Tetramitia</taxon>
        <taxon>Eutetramitia</taxon>
        <taxon>Acrasidae</taxon>
        <taxon>Acrasis</taxon>
    </lineage>
</organism>
<evidence type="ECO:0000313" key="3">
    <source>
        <dbReference type="Proteomes" id="UP001431209"/>
    </source>
</evidence>
<proteinExistence type="predicted"/>
<comment type="caution">
    <text evidence="2">The sequence shown here is derived from an EMBL/GenBank/DDBJ whole genome shotgun (WGS) entry which is preliminary data.</text>
</comment>
<dbReference type="Proteomes" id="UP001431209">
    <property type="component" value="Unassembled WGS sequence"/>
</dbReference>
<evidence type="ECO:0000259" key="1">
    <source>
        <dbReference type="Pfam" id="PF01909"/>
    </source>
</evidence>
<dbReference type="GO" id="GO:0016779">
    <property type="term" value="F:nucleotidyltransferase activity"/>
    <property type="evidence" value="ECO:0007669"/>
    <property type="project" value="InterPro"/>
</dbReference>
<accession>A0AAW2ZP41</accession>
<sequence>MLNTQILLDIMKFSQHERYNIYQSGSRVYGTHTPESDYDFFMVIENEYFEELDNKYGGSKSNDHNSIEYMWNNFHIVNALQPSELGYRCLYYDVEPNLSINVNLYSVTTFRTKLNVNWPQAMMCLYLSPEHLWRHDISGLDSENVPLYHRRIVLTTIGEAGKHFKLAQKSWQSNTENNHYSSKKYIVHTFRDILLGWQLIQHGRIVDYQAANDIFHEVMNCGETDWSYYQNEYYNRYQKLKKEFGQMVDEKMLVNWKPDHEFKSSVLCFLSRNNNQIDSLRLVLSLLVQSHPRIDGLYHVTRTQESPVESKVVVECGNGMIIDILNKKIVCAAMPMAMLLGSHCAPKLNFKENVDVIPELRSELSFYITLYCFRGGWYVTSKDHLDASNMVCGETFWDVIQVNNIDEQDQDKCFTFVFHLNGFRSALNKFYLFSTFNKSDNKYIECQPYTEKYGWALFQPSVNLLKSSSSVYEDEVVKVANADQAITYSNTLNPTLYSCLLLRSKTAILYIPCTQYEALKTLLDRSHKDSNVFGELMFDVVRTLSDDHITNTQLFKDPALASLYEHISSDYNSMCLRIDQMYTDVYSDNQKDFTLNIENYLNKDTALFKQSSQHSAVIINMLTQMKNGKQNSPSRTSQSKGPLTSKDFMVLSNIKNSFKVFNQINFD</sequence>
<reference evidence="2 3" key="1">
    <citation type="submission" date="2024-03" db="EMBL/GenBank/DDBJ databases">
        <title>The Acrasis kona genome and developmental transcriptomes reveal deep origins of eukaryotic multicellular pathways.</title>
        <authorList>
            <person name="Sheikh S."/>
            <person name="Fu C.-J."/>
            <person name="Brown M.W."/>
            <person name="Baldauf S.L."/>
        </authorList>
    </citation>
    <scope>NUCLEOTIDE SEQUENCE [LARGE SCALE GENOMIC DNA]</scope>
    <source>
        <strain evidence="2 3">ATCC MYA-3509</strain>
    </source>
</reference>
<feature type="domain" description="Polymerase nucleotidyl transferase" evidence="1">
    <location>
        <begin position="7"/>
        <end position="54"/>
    </location>
</feature>
<evidence type="ECO:0000313" key="2">
    <source>
        <dbReference type="EMBL" id="KAL0491613.1"/>
    </source>
</evidence>
<keyword evidence="3" id="KW-1185">Reference proteome</keyword>
<dbReference type="InterPro" id="IPR002934">
    <property type="entry name" value="Polymerase_NTP_transf_dom"/>
</dbReference>
<gene>
    <name evidence="2" type="ORF">AKO1_010324</name>
</gene>
<dbReference type="Pfam" id="PF01909">
    <property type="entry name" value="NTP_transf_2"/>
    <property type="match status" value="1"/>
</dbReference>
<dbReference type="AlphaFoldDB" id="A0AAW2ZP41"/>
<name>A0AAW2ZP41_9EUKA</name>